<gene>
    <name evidence="1" type="ORF">F5891DRAFT_1183270</name>
</gene>
<dbReference type="GeneID" id="64660558"/>
<proteinExistence type="predicted"/>
<dbReference type="EMBL" id="JABBWK010000007">
    <property type="protein sequence ID" value="KAG1905333.1"/>
    <property type="molecule type" value="Genomic_DNA"/>
</dbReference>
<dbReference type="AlphaFoldDB" id="A0AAD4EFJ9"/>
<keyword evidence="2" id="KW-1185">Reference proteome</keyword>
<protein>
    <submittedName>
        <fullName evidence="1">Uncharacterized protein</fullName>
    </submittedName>
</protein>
<dbReference type="RefSeq" id="XP_041230908.1">
    <property type="nucleotide sequence ID" value="XM_041366260.1"/>
</dbReference>
<name>A0AAD4EFJ9_9AGAM</name>
<evidence type="ECO:0000313" key="2">
    <source>
        <dbReference type="Proteomes" id="UP001195769"/>
    </source>
</evidence>
<organism evidence="1 2">
    <name type="scientific">Suillus fuscotomentosus</name>
    <dbReference type="NCBI Taxonomy" id="1912939"/>
    <lineage>
        <taxon>Eukaryota</taxon>
        <taxon>Fungi</taxon>
        <taxon>Dikarya</taxon>
        <taxon>Basidiomycota</taxon>
        <taxon>Agaricomycotina</taxon>
        <taxon>Agaricomycetes</taxon>
        <taxon>Agaricomycetidae</taxon>
        <taxon>Boletales</taxon>
        <taxon>Suillineae</taxon>
        <taxon>Suillaceae</taxon>
        <taxon>Suillus</taxon>
    </lineage>
</organism>
<comment type="caution">
    <text evidence="1">The sequence shown here is derived from an EMBL/GenBank/DDBJ whole genome shotgun (WGS) entry which is preliminary data.</text>
</comment>
<reference evidence="1" key="1">
    <citation type="journal article" date="2020" name="New Phytol.">
        <title>Comparative genomics reveals dynamic genome evolution in host specialist ectomycorrhizal fungi.</title>
        <authorList>
            <person name="Lofgren L.A."/>
            <person name="Nguyen N.H."/>
            <person name="Vilgalys R."/>
            <person name="Ruytinx J."/>
            <person name="Liao H.L."/>
            <person name="Branco S."/>
            <person name="Kuo A."/>
            <person name="LaButti K."/>
            <person name="Lipzen A."/>
            <person name="Andreopoulos W."/>
            <person name="Pangilinan J."/>
            <person name="Riley R."/>
            <person name="Hundley H."/>
            <person name="Na H."/>
            <person name="Barry K."/>
            <person name="Grigoriev I.V."/>
            <person name="Stajich J.E."/>
            <person name="Kennedy P.G."/>
        </authorList>
    </citation>
    <scope>NUCLEOTIDE SEQUENCE</scope>
    <source>
        <strain evidence="1">FC203</strain>
    </source>
</reference>
<accession>A0AAD4EFJ9</accession>
<dbReference type="Proteomes" id="UP001195769">
    <property type="component" value="Unassembled WGS sequence"/>
</dbReference>
<sequence length="318" mass="35629">MRLQFVDHFPSGSLLPVIAPSLAHIIEHFPMFTHEQYLDIVRAHAVRTASVDHKDYVRDLLRVHTCTHVCAPNSIVFRHLRIPRRDVSRLILPVPFAIDHHAQRAAAGRSTRSQLDDETRLQARTHNSQRHFVNYRSRSPDAVVAQDPDLPTIRTFEEKREIIKEWQHHMSLDLQRRGACAVCTYNVRASELKLQGCQFAASDASMLPSPTSLFQTRSVTSAAATPNSQVVFSLASYGTSAGILHGELLGIIAAVLLSIHANPQGPYSVLTDHENAVHMIQEVLPGALPHVWNNQLTRSLYRWLFSILHSPTPAPSLV</sequence>
<evidence type="ECO:0000313" key="1">
    <source>
        <dbReference type="EMBL" id="KAG1905333.1"/>
    </source>
</evidence>